<sequence>MDDILADDDDDDIVTDTGLARASLGICPQHNVLFPDLTAAEHVQFYAQLKGVRGGGGAGGGRTLSEAARFGAEGLFGFCL</sequence>
<evidence type="ECO:0000313" key="1">
    <source>
        <dbReference type="EMBL" id="KAG7302674.1"/>
    </source>
</evidence>
<dbReference type="Gene3D" id="3.40.50.300">
    <property type="entry name" value="P-loop containing nucleotide triphosphate hydrolases"/>
    <property type="match status" value="1"/>
</dbReference>
<comment type="caution">
    <text evidence="1">The sequence shown here is derived from an EMBL/GenBank/DDBJ whole genome shotgun (WGS) entry which is preliminary data.</text>
</comment>
<dbReference type="EMBL" id="JAHIBW010000017">
    <property type="protein sequence ID" value="KAG7302674.1"/>
    <property type="molecule type" value="Genomic_DNA"/>
</dbReference>
<reference evidence="1 2" key="1">
    <citation type="submission" date="2021-06" db="EMBL/GenBank/DDBJ databases">
        <title>A haploid diamondback moth (Plutella xylostella L.) genome assembly resolves 31 chromosomes and identifies a diamide resistance mutation.</title>
        <authorList>
            <person name="Ward C.M."/>
            <person name="Perry K.D."/>
            <person name="Baker G."/>
            <person name="Powis K."/>
            <person name="Heckel D.G."/>
            <person name="Baxter S.W."/>
        </authorList>
    </citation>
    <scope>NUCLEOTIDE SEQUENCE [LARGE SCALE GENOMIC DNA]</scope>
    <source>
        <strain evidence="1 2">LV</strain>
        <tissue evidence="1">Single pupa</tissue>
    </source>
</reference>
<name>A0ABQ7QD30_PLUXY</name>
<protein>
    <submittedName>
        <fullName evidence="1">Uncharacterized protein</fullName>
    </submittedName>
</protein>
<keyword evidence="2" id="KW-1185">Reference proteome</keyword>
<gene>
    <name evidence="1" type="ORF">JYU34_012625</name>
</gene>
<evidence type="ECO:0000313" key="2">
    <source>
        <dbReference type="Proteomes" id="UP000823941"/>
    </source>
</evidence>
<dbReference type="Proteomes" id="UP000823941">
    <property type="component" value="Chromosome 17"/>
</dbReference>
<dbReference type="InterPro" id="IPR027417">
    <property type="entry name" value="P-loop_NTPase"/>
</dbReference>
<proteinExistence type="predicted"/>
<organism evidence="1 2">
    <name type="scientific">Plutella xylostella</name>
    <name type="common">Diamondback moth</name>
    <name type="synonym">Plutella maculipennis</name>
    <dbReference type="NCBI Taxonomy" id="51655"/>
    <lineage>
        <taxon>Eukaryota</taxon>
        <taxon>Metazoa</taxon>
        <taxon>Ecdysozoa</taxon>
        <taxon>Arthropoda</taxon>
        <taxon>Hexapoda</taxon>
        <taxon>Insecta</taxon>
        <taxon>Pterygota</taxon>
        <taxon>Neoptera</taxon>
        <taxon>Endopterygota</taxon>
        <taxon>Lepidoptera</taxon>
        <taxon>Glossata</taxon>
        <taxon>Ditrysia</taxon>
        <taxon>Yponomeutoidea</taxon>
        <taxon>Plutellidae</taxon>
        <taxon>Plutella</taxon>
    </lineage>
</organism>
<accession>A0ABQ7QD30</accession>